<dbReference type="InterPro" id="IPR000866">
    <property type="entry name" value="AhpC/TSA"/>
</dbReference>
<protein>
    <recommendedName>
        <fullName evidence="1">Alkyl hydroperoxide reductase subunit C/ Thiol specific antioxidant domain-containing protein</fullName>
    </recommendedName>
</protein>
<evidence type="ECO:0000313" key="3">
    <source>
        <dbReference type="Proteomes" id="UP000784294"/>
    </source>
</evidence>
<dbReference type="Proteomes" id="UP000784294">
    <property type="component" value="Unassembled WGS sequence"/>
</dbReference>
<proteinExistence type="predicted"/>
<evidence type="ECO:0000313" key="2">
    <source>
        <dbReference type="EMBL" id="VEL21943.1"/>
    </source>
</evidence>
<dbReference type="InterPro" id="IPR036249">
    <property type="entry name" value="Thioredoxin-like_sf"/>
</dbReference>
<dbReference type="AlphaFoldDB" id="A0A448WWH2"/>
<name>A0A448WWH2_9PLAT</name>
<dbReference type="Pfam" id="PF00578">
    <property type="entry name" value="AhpC-TSA"/>
    <property type="match status" value="1"/>
</dbReference>
<dbReference type="Gene3D" id="3.40.30.10">
    <property type="entry name" value="Glutaredoxin"/>
    <property type="match status" value="1"/>
</dbReference>
<dbReference type="EMBL" id="CAAALY010053907">
    <property type="protein sequence ID" value="VEL21943.1"/>
    <property type="molecule type" value="Genomic_DNA"/>
</dbReference>
<dbReference type="GO" id="GO:0016209">
    <property type="term" value="F:antioxidant activity"/>
    <property type="evidence" value="ECO:0007669"/>
    <property type="project" value="InterPro"/>
</dbReference>
<keyword evidence="3" id="KW-1185">Reference proteome</keyword>
<evidence type="ECO:0000259" key="1">
    <source>
        <dbReference type="Pfam" id="PF00578"/>
    </source>
</evidence>
<sequence length="66" mass="7655">MLNCTIWAISTDSYESHRAWYDAPTSRLGFDKNLHFALCQDKNTVISRLFGVLNEQDGTAYRWVIN</sequence>
<comment type="caution">
    <text evidence="2">The sequence shown here is derived from an EMBL/GenBank/DDBJ whole genome shotgun (WGS) entry which is preliminary data.</text>
</comment>
<feature type="domain" description="Alkyl hydroperoxide reductase subunit C/ Thiol specific antioxidant" evidence="1">
    <location>
        <begin position="2"/>
        <end position="62"/>
    </location>
</feature>
<gene>
    <name evidence="2" type="ORF">PXEA_LOCUS15383</name>
</gene>
<dbReference type="SUPFAM" id="SSF52833">
    <property type="entry name" value="Thioredoxin-like"/>
    <property type="match status" value="1"/>
</dbReference>
<dbReference type="OrthoDB" id="2996783at2759"/>
<accession>A0A448WWH2</accession>
<reference evidence="2" key="1">
    <citation type="submission" date="2018-11" db="EMBL/GenBank/DDBJ databases">
        <authorList>
            <consortium name="Pathogen Informatics"/>
        </authorList>
    </citation>
    <scope>NUCLEOTIDE SEQUENCE</scope>
</reference>
<dbReference type="GO" id="GO:0016491">
    <property type="term" value="F:oxidoreductase activity"/>
    <property type="evidence" value="ECO:0007669"/>
    <property type="project" value="InterPro"/>
</dbReference>
<organism evidence="2 3">
    <name type="scientific">Protopolystoma xenopodis</name>
    <dbReference type="NCBI Taxonomy" id="117903"/>
    <lineage>
        <taxon>Eukaryota</taxon>
        <taxon>Metazoa</taxon>
        <taxon>Spiralia</taxon>
        <taxon>Lophotrochozoa</taxon>
        <taxon>Platyhelminthes</taxon>
        <taxon>Monogenea</taxon>
        <taxon>Polyopisthocotylea</taxon>
        <taxon>Polystomatidea</taxon>
        <taxon>Polystomatidae</taxon>
        <taxon>Protopolystoma</taxon>
    </lineage>
</organism>